<dbReference type="PANTHER" id="PTHR12001">
    <property type="entry name" value="GERANYLGERANYL PYROPHOSPHATE SYNTHASE"/>
    <property type="match status" value="1"/>
</dbReference>
<dbReference type="OrthoDB" id="9805316at2"/>
<evidence type="ECO:0000256" key="3">
    <source>
        <dbReference type="ARBA" id="ARBA00022679"/>
    </source>
</evidence>
<keyword evidence="8" id="KW-1185">Reference proteome</keyword>
<dbReference type="Gene3D" id="1.10.600.10">
    <property type="entry name" value="Farnesyl Diphosphate Synthase"/>
    <property type="match status" value="1"/>
</dbReference>
<evidence type="ECO:0000313" key="8">
    <source>
        <dbReference type="Proteomes" id="UP000029844"/>
    </source>
</evidence>
<dbReference type="Pfam" id="PF00348">
    <property type="entry name" value="polyprenyl_synt"/>
    <property type="match status" value="1"/>
</dbReference>
<gene>
    <name evidence="7" type="ORF">EP57_15720</name>
</gene>
<dbReference type="GO" id="GO:0004659">
    <property type="term" value="F:prenyltransferase activity"/>
    <property type="evidence" value="ECO:0007669"/>
    <property type="project" value="InterPro"/>
</dbReference>
<protein>
    <submittedName>
        <fullName evidence="7">Heptaprenyl diphosphate synthase</fullName>
    </submittedName>
</protein>
<dbReference type="EMBL" id="JNFA01000030">
    <property type="protein sequence ID" value="KGL38003.1"/>
    <property type="molecule type" value="Genomic_DNA"/>
</dbReference>
<comment type="similarity">
    <text evidence="2 6">Belongs to the FPP/GGPP synthase family.</text>
</comment>
<dbReference type="Proteomes" id="UP000029844">
    <property type="component" value="Unassembled WGS sequence"/>
</dbReference>
<dbReference type="RefSeq" id="WP_036088131.1">
    <property type="nucleotide sequence ID" value="NZ_CBCSHQ010000011.1"/>
</dbReference>
<keyword evidence="4" id="KW-0479">Metal-binding</keyword>
<name>A0A099W0U3_9LIST</name>
<accession>A0A099W0U3</accession>
<keyword evidence="3 6" id="KW-0808">Transferase</keyword>
<evidence type="ECO:0000256" key="5">
    <source>
        <dbReference type="ARBA" id="ARBA00022842"/>
    </source>
</evidence>
<organism evidence="7 8">
    <name type="scientific">Listeria booriae</name>
    <dbReference type="NCBI Taxonomy" id="1552123"/>
    <lineage>
        <taxon>Bacteria</taxon>
        <taxon>Bacillati</taxon>
        <taxon>Bacillota</taxon>
        <taxon>Bacilli</taxon>
        <taxon>Bacillales</taxon>
        <taxon>Listeriaceae</taxon>
        <taxon>Listeria</taxon>
    </lineage>
</organism>
<evidence type="ECO:0000256" key="4">
    <source>
        <dbReference type="ARBA" id="ARBA00022723"/>
    </source>
</evidence>
<comment type="caution">
    <text evidence="7">The sequence shown here is derived from an EMBL/GenBank/DDBJ whole genome shotgun (WGS) entry which is preliminary data.</text>
</comment>
<dbReference type="PROSITE" id="PS00444">
    <property type="entry name" value="POLYPRENYL_SYNTHASE_2"/>
    <property type="match status" value="1"/>
</dbReference>
<keyword evidence="5" id="KW-0460">Magnesium</keyword>
<evidence type="ECO:0000313" key="7">
    <source>
        <dbReference type="EMBL" id="KGL38003.1"/>
    </source>
</evidence>
<reference evidence="7 8" key="1">
    <citation type="submission" date="2014-05" db="EMBL/GenBank/DDBJ databases">
        <title>Novel Listeriaceae from food processing environments.</title>
        <authorList>
            <person name="den Bakker H.C."/>
        </authorList>
    </citation>
    <scope>NUCLEOTIDE SEQUENCE [LARGE SCALE GENOMIC DNA]</scope>
    <source>
        <strain evidence="7 8">FSL A5-0281</strain>
    </source>
</reference>
<dbReference type="PANTHER" id="PTHR12001:SF69">
    <property type="entry name" value="ALL TRANS-POLYPRENYL-DIPHOSPHATE SYNTHASE PDSS1"/>
    <property type="match status" value="1"/>
</dbReference>
<sequence>MQLHPMWDNYPNLQIDLQDVLTTIEKNVQIRDKQVEQNVKALIHAGGKLLRPAYAMLAAQIGPDNNRDRAIAVAAALEVLHMATLIHDDVVDDAPTRRGIETIHSKYGRNYAVYTGDYLFCICFKILSSHADSVSTIEFNSKSIEKILMGELDQMRTRYDLQVTVRQYLSRISGKTAQLFALSTYSGALQSKATRFQTRNAWNVGHYLGMAFQIIDDVLDYTSSNDGLGKPVLNDVKQGVYTLPLIYAMQGNAHLFHPLLEKGLDMTDADLKELLRLITKYNGVDKAFALANKYTKKALKEIKKLPAGEYRDQMYELTASILERDI</sequence>
<evidence type="ECO:0000256" key="2">
    <source>
        <dbReference type="ARBA" id="ARBA00006706"/>
    </source>
</evidence>
<evidence type="ECO:0000256" key="6">
    <source>
        <dbReference type="RuleBase" id="RU004466"/>
    </source>
</evidence>
<dbReference type="SFLD" id="SFLDS00005">
    <property type="entry name" value="Isoprenoid_Synthase_Type_I"/>
    <property type="match status" value="1"/>
</dbReference>
<dbReference type="GO" id="GO:0046872">
    <property type="term" value="F:metal ion binding"/>
    <property type="evidence" value="ECO:0007669"/>
    <property type="project" value="UniProtKB-KW"/>
</dbReference>
<dbReference type="GeneID" id="58718779"/>
<dbReference type="eggNOG" id="COG0142">
    <property type="taxonomic scope" value="Bacteria"/>
</dbReference>
<dbReference type="SUPFAM" id="SSF48576">
    <property type="entry name" value="Terpenoid synthases"/>
    <property type="match status" value="1"/>
</dbReference>
<dbReference type="STRING" id="1552123.EP57_15720"/>
<proteinExistence type="inferred from homology"/>
<dbReference type="AlphaFoldDB" id="A0A099W0U3"/>
<comment type="cofactor">
    <cofactor evidence="1">
        <name>Mg(2+)</name>
        <dbReference type="ChEBI" id="CHEBI:18420"/>
    </cofactor>
</comment>
<dbReference type="GO" id="GO:0008299">
    <property type="term" value="P:isoprenoid biosynthetic process"/>
    <property type="evidence" value="ECO:0007669"/>
    <property type="project" value="InterPro"/>
</dbReference>
<dbReference type="PROSITE" id="PS00723">
    <property type="entry name" value="POLYPRENYL_SYNTHASE_1"/>
    <property type="match status" value="1"/>
</dbReference>
<dbReference type="CDD" id="cd00685">
    <property type="entry name" value="Trans_IPPS_HT"/>
    <property type="match status" value="1"/>
</dbReference>
<evidence type="ECO:0000256" key="1">
    <source>
        <dbReference type="ARBA" id="ARBA00001946"/>
    </source>
</evidence>
<dbReference type="InterPro" id="IPR000092">
    <property type="entry name" value="Polyprenyl_synt"/>
</dbReference>
<dbReference type="InterPro" id="IPR008949">
    <property type="entry name" value="Isoprenoid_synthase_dom_sf"/>
</dbReference>
<dbReference type="InterPro" id="IPR033749">
    <property type="entry name" value="Polyprenyl_synt_CS"/>
</dbReference>